<dbReference type="GO" id="GO:0005886">
    <property type="term" value="C:plasma membrane"/>
    <property type="evidence" value="ECO:0007669"/>
    <property type="project" value="TreeGrafter"/>
</dbReference>
<gene>
    <name evidence="2" type="ORF">D5F01_LYC13445</name>
</gene>
<keyword evidence="3" id="KW-1185">Reference proteome</keyword>
<sequence length="352" mass="37897">MRDTLKTVSTHLSDLETSLLTTECQRSRLLKDLPPSFSRPGTKQSASPKLPPSSVPNHTCVHPEQNPIPKTPPARPPSPAALHTHKLPTTGTIAMANPGISLQHTHHSQQLATAAWLMALPEPASGQGIRLEQQQVSSLSSPGYLRIMTFGSQTKDPTAGRPSAFLHVCDWLYPLTAETPVLLANSGIYMFPNSLAETPGSFVGIVLSSALPASDREIFKDLLAQLSDLRIQAPEVAGSEVINLSEKIPLSPTTEQTGLTVLTGEKETPPLPKWSEKMAHGILSGATKLSVEFVKGAEATGRAIHKGAAKIRDHITPEETPQRSALVSLKVCRRLNRPLGVLCESANSWLME</sequence>
<proteinExistence type="predicted"/>
<dbReference type="GO" id="GO:0051301">
    <property type="term" value="P:cell division"/>
    <property type="evidence" value="ECO:0007669"/>
    <property type="project" value="TreeGrafter"/>
</dbReference>
<dbReference type="EMBL" id="REGW02000013">
    <property type="protein sequence ID" value="KAE8287404.1"/>
    <property type="molecule type" value="Genomic_DNA"/>
</dbReference>
<protein>
    <submittedName>
        <fullName evidence="2">Spartin</fullName>
    </submittedName>
</protein>
<reference evidence="2 3" key="1">
    <citation type="submission" date="2019-07" db="EMBL/GenBank/DDBJ databases">
        <title>Chromosome genome assembly for large yellow croaker.</title>
        <authorList>
            <person name="Xiao S."/>
        </authorList>
    </citation>
    <scope>NUCLEOTIDE SEQUENCE [LARGE SCALE GENOMIC DNA]</scope>
    <source>
        <strain evidence="2">JMULYC20181020</strain>
        <tissue evidence="2">Muscle</tissue>
    </source>
</reference>
<dbReference type="Proteomes" id="UP000424527">
    <property type="component" value="Unassembled WGS sequence"/>
</dbReference>
<feature type="compositionally biased region" description="Pro residues" evidence="1">
    <location>
        <begin position="69"/>
        <end position="79"/>
    </location>
</feature>
<evidence type="ECO:0000313" key="3">
    <source>
        <dbReference type="Proteomes" id="UP000424527"/>
    </source>
</evidence>
<dbReference type="GO" id="GO:0030514">
    <property type="term" value="P:negative regulation of BMP signaling pathway"/>
    <property type="evidence" value="ECO:0007669"/>
    <property type="project" value="TreeGrafter"/>
</dbReference>
<accession>A0A6G0I7J8</accession>
<feature type="region of interest" description="Disordered" evidence="1">
    <location>
        <begin position="31"/>
        <end position="83"/>
    </location>
</feature>
<dbReference type="PANTHER" id="PTHR21068">
    <property type="entry name" value="SPARTIN"/>
    <property type="match status" value="1"/>
</dbReference>
<dbReference type="AlphaFoldDB" id="A0A6G0I7J8"/>
<dbReference type="PANTHER" id="PTHR21068:SF43">
    <property type="entry name" value="SPARTIN"/>
    <property type="match status" value="1"/>
</dbReference>
<organism evidence="2 3">
    <name type="scientific">Larimichthys crocea</name>
    <name type="common">Large yellow croaker</name>
    <name type="synonym">Pseudosciaena crocea</name>
    <dbReference type="NCBI Taxonomy" id="215358"/>
    <lineage>
        <taxon>Eukaryota</taxon>
        <taxon>Metazoa</taxon>
        <taxon>Chordata</taxon>
        <taxon>Craniata</taxon>
        <taxon>Vertebrata</taxon>
        <taxon>Euteleostomi</taxon>
        <taxon>Actinopterygii</taxon>
        <taxon>Neopterygii</taxon>
        <taxon>Teleostei</taxon>
        <taxon>Neoteleostei</taxon>
        <taxon>Acanthomorphata</taxon>
        <taxon>Eupercaria</taxon>
        <taxon>Sciaenidae</taxon>
        <taxon>Larimichthys</taxon>
    </lineage>
</organism>
<name>A0A6G0I7J8_LARCR</name>
<evidence type="ECO:0000313" key="2">
    <source>
        <dbReference type="EMBL" id="KAE8287404.1"/>
    </source>
</evidence>
<evidence type="ECO:0000256" key="1">
    <source>
        <dbReference type="SAM" id="MobiDB-lite"/>
    </source>
</evidence>
<comment type="caution">
    <text evidence="2">The sequence shown here is derived from an EMBL/GenBank/DDBJ whole genome shotgun (WGS) entry which is preliminary data.</text>
</comment>
<dbReference type="InterPro" id="IPR045036">
    <property type="entry name" value="Spartin-like"/>
</dbReference>